<evidence type="ECO:0000313" key="2">
    <source>
        <dbReference type="EMBL" id="QLI60710.1"/>
    </source>
</evidence>
<dbReference type="Gene3D" id="1.10.510.10">
    <property type="entry name" value="Transferase(Phosphotransferase) domain 1"/>
    <property type="match status" value="1"/>
</dbReference>
<dbReference type="Proteomes" id="UP000510602">
    <property type="component" value="Segment"/>
</dbReference>
<proteinExistence type="predicted"/>
<reference evidence="1 3" key="1">
    <citation type="journal article" date="2015" name="PLoS Pathog.">
        <title>A Novel Virus Causes Scale Drop Disease in Lates calcarifer.</title>
        <authorList>
            <person name="de Groof A."/>
            <person name="Guelen L."/>
            <person name="Deijs M."/>
            <person name="van der Wal Y."/>
            <person name="Miyata M."/>
            <person name="Ng K.S."/>
            <person name="van Grinsven L."/>
            <person name="Simmelink B."/>
            <person name="Biermann Y."/>
            <person name="Grisez L."/>
            <person name="van Lent J."/>
            <person name="de Ronde A."/>
            <person name="Chang S.F."/>
            <person name="Schrier C."/>
            <person name="van der Hoek L."/>
        </authorList>
    </citation>
    <scope>NUCLEOTIDE SEQUENCE [LARGE SCALE GENOMIC DNA]</scope>
    <source>
        <strain evidence="1">C4575</strain>
    </source>
</reference>
<dbReference type="SUPFAM" id="SSF56112">
    <property type="entry name" value="Protein kinase-like (PK-like)"/>
    <property type="match status" value="1"/>
</dbReference>
<keyword evidence="2" id="KW-0418">Kinase</keyword>
<dbReference type="GeneID" id="25479086"/>
<evidence type="ECO:0000313" key="3">
    <source>
        <dbReference type="Proteomes" id="UP000201485"/>
    </source>
</evidence>
<accession>A0A0K1L662</accession>
<dbReference type="GO" id="GO:0016301">
    <property type="term" value="F:kinase activity"/>
    <property type="evidence" value="ECO:0007669"/>
    <property type="project" value="UniProtKB-KW"/>
</dbReference>
<dbReference type="RefSeq" id="YP_009163798.1">
    <property type="nucleotide sequence ID" value="NC_027778.1"/>
</dbReference>
<dbReference type="KEGG" id="vg:25479086"/>
<dbReference type="OrthoDB" id="970at10239"/>
<evidence type="ECO:0000313" key="4">
    <source>
        <dbReference type="Proteomes" id="UP000510602"/>
    </source>
</evidence>
<dbReference type="EMBL" id="MN562489">
    <property type="protein sequence ID" value="QLI60710.1"/>
    <property type="molecule type" value="Genomic_DNA"/>
</dbReference>
<sequence length="871" mass="100227">MAIVTNDHTFLSSIDYTPVNRSNVDNGYVCNFNTLKNTYNHLSTFMPEFYFVQVRNGTLTTKLHIKPNCFYNLQMEDVQPVADTPHPTTWFCLPGKPVQFTNTHIVRCNPKPWFEMIDKMCNETLVKDIDAFINPYNQLCMRKDRNPPFMPSNALCANPDNKYIPIISACKSHPDYCDVSVIGPDQRSNSQKPIAYKASADGRVAWVGTMSEDRTFALLDCQTTVDVYNLNMCTSRTFDPVTRTLQDAPKCALKCIDSDIVIECQYLLHISDTDDNDNLMAKMGKLQQLVLIPAGVETTLKLVKYKHFVPLKADMSDLIDVLKWCTNNPDKCAKIIANAKQYADGLDIPYAMGKMLNSIHVNSCATNIGDVMHSMLTWEKAFFNSRKHREASTWKDYPSGNLNNIPMNPMSEAFARGCSELLTHPKFSMTDHARSLSNGVNSCDVADTEKVCEKLYETVNGLKFITRKYSSTKYMLHDFATGTLALNHLRKDIANFQYVYGNQGYQTMLEYLDGPTLAQWLQSSDFAWKPLTNILLQIIFALHHAYNMSCFTHYELTVHNIVLVECHVPQYYWYNNQLYELPPCGFRAVIQRFGSSKCSVYRQGHGGVTTHQMFDMFNPYHRPCIDVVTLMTSVFQTLSDYGVDIDRASPDYIDRFFGERPCFRARYSFGLMWRHVPSHMKLSDYISHVLSLNNVALRVVNSTMILPTESGYYKHVVNHCKPMCDPWQLTLKQLQETSVTANHSNEMLMDYKRTCVYIRQIFSFVDVHIPDCHRHKWEYAIKPNIMHRLSQCQTKAPRYIQKKDEMYKFLTEPITELKTPGATNWLNCVHHLHRLNRVASQSFCILEIYGTVDVGQLIHEISQYNMLKLYS</sequence>
<evidence type="ECO:0000313" key="1">
    <source>
        <dbReference type="EMBL" id="AKU37452.1"/>
    </source>
</evidence>
<dbReference type="EMBL" id="KR139659">
    <property type="protein sequence ID" value="AKU37452.1"/>
    <property type="molecule type" value="Genomic_DNA"/>
</dbReference>
<reference evidence="2 4" key="2">
    <citation type="submission" date="2019-10" db="EMBL/GenBank/DDBJ databases">
        <authorList>
            <person name="Kayansamruaj P."/>
        </authorList>
    </citation>
    <scope>NUCLEOTIDE SEQUENCE [LARGE SCALE GENOMIC DNA]</scope>
    <source>
        <strain evidence="2">SDDV_Thai_2019</strain>
    </source>
</reference>
<organism evidence="1 3">
    <name type="scientific">Scale drop disease virus</name>
    <dbReference type="NCBI Taxonomy" id="1697349"/>
    <lineage>
        <taxon>Viruses</taxon>
        <taxon>Varidnaviria</taxon>
        <taxon>Bamfordvirae</taxon>
        <taxon>Nucleocytoviricota</taxon>
        <taxon>Megaviricetes</taxon>
        <taxon>Pimascovirales</taxon>
        <taxon>Pimascovirales incertae sedis</taxon>
        <taxon>Iridoviridae</taxon>
        <taxon>Alphairidovirinae</taxon>
        <taxon>Megalocytivirus</taxon>
        <taxon>Megalocytivirus lates1</taxon>
    </lineage>
</organism>
<protein>
    <submittedName>
        <fullName evidence="1">ORF_O37R</fullName>
    </submittedName>
    <submittedName>
        <fullName evidence="2">Putative kinase</fullName>
    </submittedName>
</protein>
<dbReference type="Proteomes" id="UP000201485">
    <property type="component" value="Segment"/>
</dbReference>
<keyword evidence="2" id="KW-0808">Transferase</keyword>
<gene>
    <name evidence="1" type="ORF">SDDV_037</name>
</gene>
<dbReference type="InterPro" id="IPR011009">
    <property type="entry name" value="Kinase-like_dom_sf"/>
</dbReference>
<keyword evidence="3" id="KW-1185">Reference proteome</keyword>
<name>A0A0K1L662_9VIRU</name>